<gene>
    <name evidence="1" type="ORF">SAMN02745134_00956</name>
</gene>
<organism evidence="1 2">
    <name type="scientific">Clostridium acidisoli DSM 12555</name>
    <dbReference type="NCBI Taxonomy" id="1121291"/>
    <lineage>
        <taxon>Bacteria</taxon>
        <taxon>Bacillati</taxon>
        <taxon>Bacillota</taxon>
        <taxon>Clostridia</taxon>
        <taxon>Eubacteriales</taxon>
        <taxon>Clostridiaceae</taxon>
        <taxon>Clostridium</taxon>
    </lineage>
</organism>
<protein>
    <submittedName>
        <fullName evidence="1">Uncharacterized protein</fullName>
    </submittedName>
</protein>
<sequence>MFKENKHVFPIFSAKVEYDYSKQMTLIIEDINEFYAELLNNLIGEIGVDYKDVIDTIKTVLNIKVINYSFFFKDDKYDKEEECRVLFLVADKYNNEFLKYRDKNGRDIPYIEVKFKKKSLLNIRCV</sequence>
<keyword evidence="2" id="KW-1185">Reference proteome</keyword>
<evidence type="ECO:0000313" key="2">
    <source>
        <dbReference type="Proteomes" id="UP000192468"/>
    </source>
</evidence>
<evidence type="ECO:0000313" key="1">
    <source>
        <dbReference type="EMBL" id="SMC19894.1"/>
    </source>
</evidence>
<dbReference type="RefSeq" id="WP_084114213.1">
    <property type="nucleotide sequence ID" value="NZ_FWXH01000002.1"/>
</dbReference>
<name>A0A1W1X7V5_9CLOT</name>
<proteinExistence type="predicted"/>
<dbReference type="OrthoDB" id="3034312at2"/>
<dbReference type="EMBL" id="FWXH01000002">
    <property type="protein sequence ID" value="SMC19894.1"/>
    <property type="molecule type" value="Genomic_DNA"/>
</dbReference>
<accession>A0A1W1X7V5</accession>
<dbReference type="Proteomes" id="UP000192468">
    <property type="component" value="Unassembled WGS sequence"/>
</dbReference>
<reference evidence="1 2" key="1">
    <citation type="submission" date="2017-04" db="EMBL/GenBank/DDBJ databases">
        <authorList>
            <person name="Afonso C.L."/>
            <person name="Miller P.J."/>
            <person name="Scott M.A."/>
            <person name="Spackman E."/>
            <person name="Goraichik I."/>
            <person name="Dimitrov K.M."/>
            <person name="Suarez D.L."/>
            <person name="Swayne D.E."/>
        </authorList>
    </citation>
    <scope>NUCLEOTIDE SEQUENCE [LARGE SCALE GENOMIC DNA]</scope>
    <source>
        <strain evidence="1 2">DSM 12555</strain>
    </source>
</reference>
<dbReference type="AlphaFoldDB" id="A0A1W1X7V5"/>